<dbReference type="Pfam" id="PF02681">
    <property type="entry name" value="DUF212"/>
    <property type="match status" value="1"/>
</dbReference>
<dbReference type="AlphaFoldDB" id="A0AAW9Q969"/>
<dbReference type="PANTHER" id="PTHR31446:SF29">
    <property type="entry name" value="ACID PHOSPHATASE_VANADIUM-DEPENDENT HALOPEROXIDASE-RELATED PROTEIN"/>
    <property type="match status" value="1"/>
</dbReference>
<sequence length="149" mass="16205">MLHPVGEILDNNVLLIALSASISAQLLKLLIDLFHSKQLRVHLLFETGGMPSSHSALVSALATGIGRTQGWDTPQFAIATVFAFIVMYDAAGIRLAAGKQAKVLNQIIVEVFEEERATEFDPLKELLGHTPMQVLMGAILGVILMWCLL</sequence>
<keyword evidence="1" id="KW-0472">Membrane</keyword>
<comment type="caution">
    <text evidence="2">The sequence shown here is derived from an EMBL/GenBank/DDBJ whole genome shotgun (WGS) entry which is preliminary data.</text>
</comment>
<evidence type="ECO:0000313" key="3">
    <source>
        <dbReference type="Proteomes" id="UP001333818"/>
    </source>
</evidence>
<reference evidence="2" key="1">
    <citation type="submission" date="2024-01" db="EMBL/GenBank/DDBJ databases">
        <title>Bank of Algae and Cyanobacteria of the Azores (BACA) strain genomes.</title>
        <authorList>
            <person name="Luz R."/>
            <person name="Cordeiro R."/>
            <person name="Fonseca A."/>
            <person name="Goncalves V."/>
        </authorList>
    </citation>
    <scope>NUCLEOTIDE SEQUENCE</scope>
    <source>
        <strain evidence="2">BACA0141</strain>
    </source>
</reference>
<keyword evidence="1" id="KW-1133">Transmembrane helix</keyword>
<feature type="transmembrane region" description="Helical" evidence="1">
    <location>
        <begin position="76"/>
        <end position="97"/>
    </location>
</feature>
<accession>A0AAW9Q969</accession>
<feature type="transmembrane region" description="Helical" evidence="1">
    <location>
        <begin position="12"/>
        <end position="31"/>
    </location>
</feature>
<dbReference type="EMBL" id="JAZBJZ010000140">
    <property type="protein sequence ID" value="MEE3719521.1"/>
    <property type="molecule type" value="Genomic_DNA"/>
</dbReference>
<organism evidence="2 3">
    <name type="scientific">Tumidithrix elongata BACA0141</name>
    <dbReference type="NCBI Taxonomy" id="2716417"/>
    <lineage>
        <taxon>Bacteria</taxon>
        <taxon>Bacillati</taxon>
        <taxon>Cyanobacteriota</taxon>
        <taxon>Cyanophyceae</taxon>
        <taxon>Pseudanabaenales</taxon>
        <taxon>Pseudanabaenaceae</taxon>
        <taxon>Tumidithrix</taxon>
        <taxon>Tumidithrix elongata</taxon>
    </lineage>
</organism>
<protein>
    <submittedName>
        <fullName evidence="2">Divergent PAP2 family protein</fullName>
    </submittedName>
</protein>
<dbReference type="InterPro" id="IPR003832">
    <property type="entry name" value="DUF212"/>
</dbReference>
<keyword evidence="1" id="KW-0812">Transmembrane</keyword>
<evidence type="ECO:0000256" key="1">
    <source>
        <dbReference type="SAM" id="Phobius"/>
    </source>
</evidence>
<name>A0AAW9Q969_9CYAN</name>
<evidence type="ECO:0000313" key="2">
    <source>
        <dbReference type="EMBL" id="MEE3719521.1"/>
    </source>
</evidence>
<proteinExistence type="predicted"/>
<gene>
    <name evidence="2" type="ORF">V2H45_22510</name>
</gene>
<dbReference type="Proteomes" id="UP001333818">
    <property type="component" value="Unassembled WGS sequence"/>
</dbReference>
<dbReference type="PANTHER" id="PTHR31446">
    <property type="entry name" value="ACID PHOSPHATASE/VANADIUM-DEPENDENT HALOPEROXIDASE-RELATED PROTEIN"/>
    <property type="match status" value="1"/>
</dbReference>
<keyword evidence="3" id="KW-1185">Reference proteome</keyword>
<feature type="transmembrane region" description="Helical" evidence="1">
    <location>
        <begin position="130"/>
        <end position="148"/>
    </location>
</feature>